<evidence type="ECO:0000313" key="3">
    <source>
        <dbReference type="Proteomes" id="UP001175211"/>
    </source>
</evidence>
<dbReference type="Gene3D" id="3.30.9.10">
    <property type="entry name" value="D-Amino Acid Oxidase, subunit A, domain 2"/>
    <property type="match status" value="1"/>
</dbReference>
<dbReference type="SUPFAM" id="SSF51905">
    <property type="entry name" value="FAD/NAD(P)-binding domain"/>
    <property type="match status" value="1"/>
</dbReference>
<dbReference type="InterPro" id="IPR036188">
    <property type="entry name" value="FAD/NAD-bd_sf"/>
</dbReference>
<evidence type="ECO:0000259" key="1">
    <source>
        <dbReference type="Pfam" id="PF01266"/>
    </source>
</evidence>
<feature type="domain" description="FAD dependent oxidoreductase" evidence="1">
    <location>
        <begin position="49"/>
        <end position="441"/>
    </location>
</feature>
<comment type="caution">
    <text evidence="2">The sequence shown here is derived from an EMBL/GenBank/DDBJ whole genome shotgun (WGS) entry which is preliminary data.</text>
</comment>
<dbReference type="GeneID" id="85359690"/>
<dbReference type="InterPro" id="IPR006076">
    <property type="entry name" value="FAD-dep_OxRdtase"/>
</dbReference>
<accession>A0AA39JLL8</accession>
<dbReference type="GO" id="GO:0005737">
    <property type="term" value="C:cytoplasm"/>
    <property type="evidence" value="ECO:0007669"/>
    <property type="project" value="TreeGrafter"/>
</dbReference>
<proteinExistence type="predicted"/>
<dbReference type="AlphaFoldDB" id="A0AA39JLL8"/>
<dbReference type="PANTHER" id="PTHR13847:SF213">
    <property type="entry name" value="DEPENDENT OXIDOREDUCTASE, PUTATIVE-RELATED"/>
    <property type="match status" value="1"/>
</dbReference>
<reference evidence="2" key="1">
    <citation type="submission" date="2023-06" db="EMBL/GenBank/DDBJ databases">
        <authorList>
            <consortium name="Lawrence Berkeley National Laboratory"/>
            <person name="Ahrendt S."/>
            <person name="Sahu N."/>
            <person name="Indic B."/>
            <person name="Wong-Bajracharya J."/>
            <person name="Merenyi Z."/>
            <person name="Ke H.-M."/>
            <person name="Monk M."/>
            <person name="Kocsube S."/>
            <person name="Drula E."/>
            <person name="Lipzen A."/>
            <person name="Balint B."/>
            <person name="Henrissat B."/>
            <person name="Andreopoulos B."/>
            <person name="Martin F.M."/>
            <person name="Harder C.B."/>
            <person name="Rigling D."/>
            <person name="Ford K.L."/>
            <person name="Foster G.D."/>
            <person name="Pangilinan J."/>
            <person name="Papanicolaou A."/>
            <person name="Barry K."/>
            <person name="LaButti K."/>
            <person name="Viragh M."/>
            <person name="Koriabine M."/>
            <person name="Yan M."/>
            <person name="Riley R."/>
            <person name="Champramary S."/>
            <person name="Plett K.L."/>
            <person name="Tsai I.J."/>
            <person name="Slot J."/>
            <person name="Sipos G."/>
            <person name="Plett J."/>
            <person name="Nagy L.G."/>
            <person name="Grigoriev I.V."/>
        </authorList>
    </citation>
    <scope>NUCLEOTIDE SEQUENCE</scope>
    <source>
        <strain evidence="2">CCBAS 213</strain>
    </source>
</reference>
<gene>
    <name evidence="2" type="ORF">EV420DRAFT_1631280</name>
</gene>
<protein>
    <submittedName>
        <fullName evidence="2">FAD dependent oxidoreductase</fullName>
    </submittedName>
</protein>
<dbReference type="Pfam" id="PF01266">
    <property type="entry name" value="DAO"/>
    <property type="match status" value="1"/>
</dbReference>
<dbReference type="Proteomes" id="UP001175211">
    <property type="component" value="Unassembled WGS sequence"/>
</dbReference>
<dbReference type="Gene3D" id="3.50.50.60">
    <property type="entry name" value="FAD/NAD(P)-binding domain"/>
    <property type="match status" value="1"/>
</dbReference>
<dbReference type="PANTHER" id="PTHR13847">
    <property type="entry name" value="SARCOSINE DEHYDROGENASE-RELATED"/>
    <property type="match status" value="1"/>
</dbReference>
<keyword evidence="3" id="KW-1185">Reference proteome</keyword>
<sequence>MVSSYRRVTKQIRQCPGLPVPNPTTPFWSIPASPIQKEGSSAALPASADVVIIGSGITGTAFVRTLLDADGSLDVVMLEARDACSRATARNGGHVTPPLHHDYLELKSKHGAEAARQIIRFKLSHLDELIGVTEEEGLTEESQCRKVETYDMFFDQEAFEGAKEKLERYLEEMPSEKGGWGTAEGSAGMQLADGVCGVISTMGGAVHPYRLVTGFLSRLLKTYSSFRLYTHTPCLSIRNNIVRTPRGDIRTKHIVHATNGWTSHLLAPMREKIVSVRGHMTAQRAGTGLEDGWLGTRSFVLSPGASEDRWDYLTQQPPDPARLGEKPHAEFMFGGGIETGIPSFFEAVGCADDSQVDFRTSAYLGGALAAYFGKWWGGESADVDDDEHFEKGRVKKAWSGILGISADGLPWVGSVPSKIAAGYSGEGMVHAWMSGKALAYMVLGKDVDWLPDLFRVTEKKWKKANIASWL</sequence>
<evidence type="ECO:0000313" key="2">
    <source>
        <dbReference type="EMBL" id="KAK0444908.1"/>
    </source>
</evidence>
<name>A0AA39JLL8_ARMTA</name>
<dbReference type="RefSeq" id="XP_060325255.1">
    <property type="nucleotide sequence ID" value="XM_060476142.1"/>
</dbReference>
<dbReference type="EMBL" id="JAUEPS010000052">
    <property type="protein sequence ID" value="KAK0444908.1"/>
    <property type="molecule type" value="Genomic_DNA"/>
</dbReference>
<organism evidence="2 3">
    <name type="scientific">Armillaria tabescens</name>
    <name type="common">Ringless honey mushroom</name>
    <name type="synonym">Agaricus tabescens</name>
    <dbReference type="NCBI Taxonomy" id="1929756"/>
    <lineage>
        <taxon>Eukaryota</taxon>
        <taxon>Fungi</taxon>
        <taxon>Dikarya</taxon>
        <taxon>Basidiomycota</taxon>
        <taxon>Agaricomycotina</taxon>
        <taxon>Agaricomycetes</taxon>
        <taxon>Agaricomycetidae</taxon>
        <taxon>Agaricales</taxon>
        <taxon>Marasmiineae</taxon>
        <taxon>Physalacriaceae</taxon>
        <taxon>Desarmillaria</taxon>
    </lineage>
</organism>